<protein>
    <submittedName>
        <fullName evidence="1">Putative receptor-like protein kinase</fullName>
    </submittedName>
</protein>
<dbReference type="InterPro" id="IPR011009">
    <property type="entry name" value="Kinase-like_dom_sf"/>
</dbReference>
<reference evidence="1" key="1">
    <citation type="submission" date="2015-12" db="EMBL/GenBank/DDBJ databases">
        <title>Update maize B73 reference genome by single molecule sequencing technologies.</title>
        <authorList>
            <consortium name="Maize Genome Sequencing Project"/>
            <person name="Ware D."/>
        </authorList>
    </citation>
    <scope>NUCLEOTIDE SEQUENCE [LARGE SCALE GENOMIC DNA]</scope>
    <source>
        <tissue evidence="1">Seedling</tissue>
    </source>
</reference>
<keyword evidence="1" id="KW-0675">Receptor</keyword>
<accession>A0A1D6HZ98</accession>
<keyword evidence="1" id="KW-0808">Transferase</keyword>
<name>A0A1D6HZ98_MAIZE</name>
<gene>
    <name evidence="1" type="ORF">ZEAMMB73_Zm00001d019614</name>
</gene>
<dbReference type="GO" id="GO:0016301">
    <property type="term" value="F:kinase activity"/>
    <property type="evidence" value="ECO:0007669"/>
    <property type="project" value="UniProtKB-KW"/>
</dbReference>
<dbReference type="InParanoid" id="A0A1D6HZ98"/>
<proteinExistence type="predicted"/>
<dbReference type="SUPFAM" id="SSF56112">
    <property type="entry name" value="Protein kinase-like (PK-like)"/>
    <property type="match status" value="1"/>
</dbReference>
<dbReference type="AlphaFoldDB" id="A0A1D6HZ98"/>
<keyword evidence="1" id="KW-0418">Kinase</keyword>
<evidence type="ECO:0000313" key="1">
    <source>
        <dbReference type="EMBL" id="ONM53407.1"/>
    </source>
</evidence>
<organism evidence="1">
    <name type="scientific">Zea mays</name>
    <name type="common">Maize</name>
    <dbReference type="NCBI Taxonomy" id="4577"/>
    <lineage>
        <taxon>Eukaryota</taxon>
        <taxon>Viridiplantae</taxon>
        <taxon>Streptophyta</taxon>
        <taxon>Embryophyta</taxon>
        <taxon>Tracheophyta</taxon>
        <taxon>Spermatophyta</taxon>
        <taxon>Magnoliopsida</taxon>
        <taxon>Liliopsida</taxon>
        <taxon>Poales</taxon>
        <taxon>Poaceae</taxon>
        <taxon>PACMAD clade</taxon>
        <taxon>Panicoideae</taxon>
        <taxon>Andropogonodae</taxon>
        <taxon>Andropogoneae</taxon>
        <taxon>Tripsacinae</taxon>
        <taxon>Zea</taxon>
    </lineage>
</organism>
<dbReference type="EMBL" id="CM007650">
    <property type="protein sequence ID" value="ONM53407.1"/>
    <property type="molecule type" value="Genomic_DNA"/>
</dbReference>
<sequence>MASMRQLLRVQVEAIMGGFTSCCARTVYLASLTGPLATVKVHNSSERLHLVFHQELDALLCVCHPHIVHLLAFYH</sequence>